<comment type="caution">
    <text evidence="2">The sequence shown here is derived from an EMBL/GenBank/DDBJ whole genome shotgun (WGS) entry which is preliminary data.</text>
</comment>
<dbReference type="EMBL" id="CADEAL010002855">
    <property type="protein sequence ID" value="CAB1442453.1"/>
    <property type="molecule type" value="Genomic_DNA"/>
</dbReference>
<feature type="region of interest" description="Disordered" evidence="1">
    <location>
        <begin position="46"/>
        <end position="67"/>
    </location>
</feature>
<accession>A0A9N7V415</accession>
<name>A0A9N7V415_PLEPL</name>
<evidence type="ECO:0000313" key="2">
    <source>
        <dbReference type="EMBL" id="CAB1442453.1"/>
    </source>
</evidence>
<feature type="compositionally biased region" description="Low complexity" evidence="1">
    <location>
        <begin position="46"/>
        <end position="61"/>
    </location>
</feature>
<keyword evidence="3" id="KW-1185">Reference proteome</keyword>
<proteinExistence type="predicted"/>
<reference evidence="2" key="1">
    <citation type="submission" date="2020-03" db="EMBL/GenBank/DDBJ databases">
        <authorList>
            <person name="Weist P."/>
        </authorList>
    </citation>
    <scope>NUCLEOTIDE SEQUENCE</scope>
</reference>
<protein>
    <submittedName>
        <fullName evidence="2">Uncharacterized protein</fullName>
    </submittedName>
</protein>
<dbReference type="Proteomes" id="UP001153269">
    <property type="component" value="Unassembled WGS sequence"/>
</dbReference>
<gene>
    <name evidence="2" type="ORF">PLEPLA_LOCUS30123</name>
</gene>
<sequence length="67" mass="7323">MQQKTVLLKNNSALQNITLRAKTPGMRERPSSAIYPSDSFRQSLLGSRRGRSSLSLSKSVSTNNISG</sequence>
<evidence type="ECO:0000256" key="1">
    <source>
        <dbReference type="SAM" id="MobiDB-lite"/>
    </source>
</evidence>
<organism evidence="2 3">
    <name type="scientific">Pleuronectes platessa</name>
    <name type="common">European plaice</name>
    <dbReference type="NCBI Taxonomy" id="8262"/>
    <lineage>
        <taxon>Eukaryota</taxon>
        <taxon>Metazoa</taxon>
        <taxon>Chordata</taxon>
        <taxon>Craniata</taxon>
        <taxon>Vertebrata</taxon>
        <taxon>Euteleostomi</taxon>
        <taxon>Actinopterygii</taxon>
        <taxon>Neopterygii</taxon>
        <taxon>Teleostei</taxon>
        <taxon>Neoteleostei</taxon>
        <taxon>Acanthomorphata</taxon>
        <taxon>Carangaria</taxon>
        <taxon>Pleuronectiformes</taxon>
        <taxon>Pleuronectoidei</taxon>
        <taxon>Pleuronectidae</taxon>
        <taxon>Pleuronectes</taxon>
    </lineage>
</organism>
<evidence type="ECO:0000313" key="3">
    <source>
        <dbReference type="Proteomes" id="UP001153269"/>
    </source>
</evidence>
<dbReference type="AlphaFoldDB" id="A0A9N7V415"/>